<evidence type="ECO:0000313" key="3">
    <source>
        <dbReference type="Proteomes" id="UP001175271"/>
    </source>
</evidence>
<keyword evidence="3" id="KW-1185">Reference proteome</keyword>
<dbReference type="Proteomes" id="UP001175271">
    <property type="component" value="Unassembled WGS sequence"/>
</dbReference>
<gene>
    <name evidence="2" type="ORF">QR680_006105</name>
</gene>
<organism evidence="2 3">
    <name type="scientific">Steinernema hermaphroditum</name>
    <dbReference type="NCBI Taxonomy" id="289476"/>
    <lineage>
        <taxon>Eukaryota</taxon>
        <taxon>Metazoa</taxon>
        <taxon>Ecdysozoa</taxon>
        <taxon>Nematoda</taxon>
        <taxon>Chromadorea</taxon>
        <taxon>Rhabditida</taxon>
        <taxon>Tylenchina</taxon>
        <taxon>Panagrolaimomorpha</taxon>
        <taxon>Strongyloidoidea</taxon>
        <taxon>Steinernematidae</taxon>
        <taxon>Steinernema</taxon>
    </lineage>
</organism>
<evidence type="ECO:0000256" key="1">
    <source>
        <dbReference type="SAM" id="Coils"/>
    </source>
</evidence>
<accession>A0AA39LWU0</accession>
<name>A0AA39LWU0_9BILA</name>
<feature type="coiled-coil region" evidence="1">
    <location>
        <begin position="47"/>
        <end position="92"/>
    </location>
</feature>
<evidence type="ECO:0000313" key="2">
    <source>
        <dbReference type="EMBL" id="KAK0412235.1"/>
    </source>
</evidence>
<keyword evidence="1" id="KW-0175">Coiled coil</keyword>
<dbReference type="EMBL" id="JAUCMV010000003">
    <property type="protein sequence ID" value="KAK0412235.1"/>
    <property type="molecule type" value="Genomic_DNA"/>
</dbReference>
<dbReference type="AlphaFoldDB" id="A0AA39LWU0"/>
<sequence>MKRLNPAPHSPSTDKRSHAFRAKHAFMGRPPTNGPKTKGAMRTALCRARKAKKMKEAEHKAEKYKCANEEERAKNEADIKALTELLEQAQKKNALQGVELEWLRIENEGLRIETTDIREAYDTLKTKTDAVLENKQMHINILQKKLDNLRMKQEIGGGRLLLHIQDHAGELIGTLVRLYNEYKEKEKMDKEMTDEFGIGFSEFVRIMADESIDIRVEDHEIKVYPKGTKPDIPEEPPYDEIENAVNPEKDVNLDRSDDLSKMKNIFDIGAEMFCSVQDCPITQKLKLMCIKEQRNAAIL</sequence>
<protein>
    <submittedName>
        <fullName evidence="2">Uncharacterized protein</fullName>
    </submittedName>
</protein>
<reference evidence="2" key="1">
    <citation type="submission" date="2023-06" db="EMBL/GenBank/DDBJ databases">
        <title>Genomic analysis of the entomopathogenic nematode Steinernema hermaphroditum.</title>
        <authorList>
            <person name="Schwarz E.M."/>
            <person name="Heppert J.K."/>
            <person name="Baniya A."/>
            <person name="Schwartz H.T."/>
            <person name="Tan C.-H."/>
            <person name="Antoshechkin I."/>
            <person name="Sternberg P.W."/>
            <person name="Goodrich-Blair H."/>
            <person name="Dillman A.R."/>
        </authorList>
    </citation>
    <scope>NUCLEOTIDE SEQUENCE</scope>
    <source>
        <strain evidence="2">PS9179</strain>
        <tissue evidence="2">Whole animal</tissue>
    </source>
</reference>
<proteinExistence type="predicted"/>
<comment type="caution">
    <text evidence="2">The sequence shown here is derived from an EMBL/GenBank/DDBJ whole genome shotgun (WGS) entry which is preliminary data.</text>
</comment>